<keyword evidence="2" id="KW-1185">Reference proteome</keyword>
<name>A0A963YMQ7_9PROT</name>
<dbReference type="InterPro" id="IPR035093">
    <property type="entry name" value="RelE/ParE_toxin_dom_sf"/>
</dbReference>
<dbReference type="Gene3D" id="3.30.2310.20">
    <property type="entry name" value="RelE-like"/>
    <property type="match status" value="1"/>
</dbReference>
<gene>
    <name evidence="1" type="ORF">ASILVAE211_00570</name>
</gene>
<evidence type="ECO:0000313" key="1">
    <source>
        <dbReference type="EMBL" id="MCB8873656.1"/>
    </source>
</evidence>
<dbReference type="SUPFAM" id="SSF143011">
    <property type="entry name" value="RelE-like"/>
    <property type="match status" value="1"/>
</dbReference>
<dbReference type="AlphaFoldDB" id="A0A963YMQ7"/>
<dbReference type="Proteomes" id="UP000708298">
    <property type="component" value="Unassembled WGS sequence"/>
</dbReference>
<protein>
    <submittedName>
        <fullName evidence="1">Type II toxin-antitoxin system RelE/ParE family toxin</fullName>
    </submittedName>
</protein>
<evidence type="ECO:0000313" key="2">
    <source>
        <dbReference type="Proteomes" id="UP000708298"/>
    </source>
</evidence>
<dbReference type="PANTHER" id="PTHR40266">
    <property type="entry name" value="TOXIN HIGB-1"/>
    <property type="match status" value="1"/>
</dbReference>
<comment type="caution">
    <text evidence="1">The sequence shown here is derived from an EMBL/GenBank/DDBJ whole genome shotgun (WGS) entry which is preliminary data.</text>
</comment>
<reference evidence="1" key="2">
    <citation type="submission" date="2021-01" db="EMBL/GenBank/DDBJ databases">
        <authorList>
            <person name="Mieszkin S."/>
            <person name="Pouder E."/>
            <person name="Alain K."/>
        </authorList>
    </citation>
    <scope>NUCLEOTIDE SEQUENCE</scope>
    <source>
        <strain evidence="1">HW T2.11</strain>
    </source>
</reference>
<dbReference type="InterPro" id="IPR007711">
    <property type="entry name" value="HigB-1"/>
</dbReference>
<reference evidence="1" key="1">
    <citation type="journal article" date="2021" name="Microorganisms">
        <title>Acidisoma silvae sp. nov. and Acidisomacellulosilytica sp. nov., Two Acidophilic Bacteria Isolated from Decaying Wood, Hydrolyzing Cellulose and Producing Poly-3-hydroxybutyrate.</title>
        <authorList>
            <person name="Mieszkin S."/>
            <person name="Pouder E."/>
            <person name="Uroz S."/>
            <person name="Simon-Colin C."/>
            <person name="Alain K."/>
        </authorList>
    </citation>
    <scope>NUCLEOTIDE SEQUENCE</scope>
    <source>
        <strain evidence="1">HW T2.11</strain>
    </source>
</reference>
<proteinExistence type="predicted"/>
<dbReference type="EMBL" id="JAESVB010000001">
    <property type="protein sequence ID" value="MCB8873656.1"/>
    <property type="molecule type" value="Genomic_DNA"/>
</dbReference>
<accession>A0A963YMQ7</accession>
<organism evidence="1 2">
    <name type="scientific">Acidisoma silvae</name>
    <dbReference type="NCBI Taxonomy" id="2802396"/>
    <lineage>
        <taxon>Bacteria</taxon>
        <taxon>Pseudomonadati</taxon>
        <taxon>Pseudomonadota</taxon>
        <taxon>Alphaproteobacteria</taxon>
        <taxon>Acetobacterales</taxon>
        <taxon>Acidocellaceae</taxon>
        <taxon>Acidisoma</taxon>
    </lineage>
</organism>
<dbReference type="Pfam" id="PF05015">
    <property type="entry name" value="HigB-like_toxin"/>
    <property type="match status" value="1"/>
</dbReference>
<dbReference type="PANTHER" id="PTHR40266:SF2">
    <property type="entry name" value="TOXIN HIGB-1"/>
    <property type="match status" value="1"/>
</dbReference>
<sequence length="138" mass="15930">MPKGEDSRFRGNDVVSVKAGNALIGASAANFTFDVRRKIYYFSQWHDQEFSLEIFAGSVRWPVRDPAWKAFERVARRKLLMLDAAKSLDDLRSPPGNRLEALKRDRAGQHAIRVNDQYRLCFVWDRDGATDVEIVDYH</sequence>